<accession>A0A099TXV8</accession>
<evidence type="ECO:0000313" key="12">
    <source>
        <dbReference type="EMBL" id="TLD98403.1"/>
    </source>
</evidence>
<dbReference type="NCBIfam" id="TIGR01048">
    <property type="entry name" value="lysA"/>
    <property type="match status" value="1"/>
</dbReference>
<dbReference type="CDD" id="cd06828">
    <property type="entry name" value="PLPDE_III_DapDC"/>
    <property type="match status" value="1"/>
</dbReference>
<dbReference type="InterPro" id="IPR009006">
    <property type="entry name" value="Ala_racemase/Decarboxylase_C"/>
</dbReference>
<keyword evidence="5" id="KW-0028">Amino-acid biosynthesis</keyword>
<comment type="catalytic activity">
    <reaction evidence="5 8">
        <text>meso-2,6-diaminopimelate + H(+) = L-lysine + CO2</text>
        <dbReference type="Rhea" id="RHEA:15101"/>
        <dbReference type="ChEBI" id="CHEBI:15378"/>
        <dbReference type="ChEBI" id="CHEBI:16526"/>
        <dbReference type="ChEBI" id="CHEBI:32551"/>
        <dbReference type="ChEBI" id="CHEBI:57791"/>
        <dbReference type="EC" id="4.1.1.20"/>
    </reaction>
</comment>
<comment type="cofactor">
    <cofactor evidence="1 5 7 8">
        <name>pyridoxal 5'-phosphate</name>
        <dbReference type="ChEBI" id="CHEBI:597326"/>
    </cofactor>
</comment>
<dbReference type="OrthoDB" id="9802241at2"/>
<keyword evidence="5 8" id="KW-0457">Lysine biosynthesis</keyword>
<dbReference type="InterPro" id="IPR000183">
    <property type="entry name" value="Orn/DAP/Arg_de-COase"/>
</dbReference>
<dbReference type="AlphaFoldDB" id="A0A099TXV8"/>
<comment type="subunit">
    <text evidence="5">Homodimer.</text>
</comment>
<dbReference type="Proteomes" id="UP000029922">
    <property type="component" value="Unassembled WGS sequence"/>
</dbReference>
<evidence type="ECO:0000256" key="5">
    <source>
        <dbReference type="HAMAP-Rule" id="MF_02120"/>
    </source>
</evidence>
<sequence length="422" mass="46933">MRYFHASCDYAELADIYGTPLYVYDFDSMQKQYGYIKDSFSGFKSLVCYALKANSNLSVINTLAKLGSGADCVSLNEIKRAMLAGIPSYKIIFSGVGKEDYEIREALQLGILFLNIESEMELIRIEDIARELSSQNHVIEARISLRVNPDVDAKTHPYISTGLHENKFGLDMQTAKRLYLYAHKSPYLNPIGIHYHIGSQILESAPLLEATHKVLSLAKSLLSANIGLKFFDLGGGFGISYNDEKPFDIKDYISHIIRHIDSLDLTAICEPGRSIVGNSGAILTRVIGEKNTNDKRFVIIDCAMNDLLRPSLYNAYHHVSYLGSPIIDSSLDSCMQVCDIVGAICESGDYIAKDRALPLCKSGDLLLIESSGAYGYSMASNYNSRLKPAEVAISNGRHFLIKQRENFEDSVKGELELLRSQM</sequence>
<dbReference type="RefSeq" id="WP_034559750.1">
    <property type="nucleotide sequence ID" value="NZ_FZML01000013.1"/>
</dbReference>
<dbReference type="SUPFAM" id="SSF51419">
    <property type="entry name" value="PLP-binding barrel"/>
    <property type="match status" value="1"/>
</dbReference>
<evidence type="ECO:0000259" key="9">
    <source>
        <dbReference type="Pfam" id="PF00278"/>
    </source>
</evidence>
<reference evidence="11 14" key="2">
    <citation type="submission" date="2018-06" db="EMBL/GenBank/DDBJ databases">
        <authorList>
            <consortium name="Pathogen Informatics"/>
            <person name="Doyle S."/>
        </authorList>
    </citation>
    <scope>NUCLEOTIDE SEQUENCE [LARGE SCALE GENOMIC DNA]</scope>
    <source>
        <strain evidence="11 14">NCTC12714</strain>
    </source>
</reference>
<evidence type="ECO:0000256" key="7">
    <source>
        <dbReference type="PIRSR" id="PIRSR600183-50"/>
    </source>
</evidence>
<dbReference type="FunFam" id="3.20.20.10:FF:000003">
    <property type="entry name" value="Diaminopimelate decarboxylase"/>
    <property type="match status" value="1"/>
</dbReference>
<keyword evidence="4 5" id="KW-0456">Lyase</keyword>
<dbReference type="Gene3D" id="2.40.37.10">
    <property type="entry name" value="Lyase, Ornithine Decarboxylase, Chain A, domain 1"/>
    <property type="match status" value="1"/>
</dbReference>
<feature type="binding site" evidence="5">
    <location>
        <position position="374"/>
    </location>
    <ligand>
        <name>pyridoxal 5'-phosphate</name>
        <dbReference type="ChEBI" id="CHEBI:597326"/>
    </ligand>
</feature>
<evidence type="ECO:0000313" key="13">
    <source>
        <dbReference type="Proteomes" id="UP000029922"/>
    </source>
</evidence>
<evidence type="ECO:0000256" key="2">
    <source>
        <dbReference type="ARBA" id="ARBA00022793"/>
    </source>
</evidence>
<comment type="function">
    <text evidence="5">Specifically catalyzes the decarboxylation of meso-diaminopimelate (meso-DAP) to L-lysine.</text>
</comment>
<dbReference type="EC" id="4.1.1.20" evidence="5 6"/>
<dbReference type="PRINTS" id="PR01179">
    <property type="entry name" value="ODADCRBXLASE"/>
</dbReference>
<dbReference type="SUPFAM" id="SSF50621">
    <property type="entry name" value="Alanine racemase C-terminal domain-like"/>
    <property type="match status" value="1"/>
</dbReference>
<proteinExistence type="inferred from homology"/>
<feature type="binding site" evidence="5">
    <location>
        <position position="273"/>
    </location>
    <ligand>
        <name>substrate</name>
    </ligand>
</feature>
<evidence type="ECO:0000256" key="3">
    <source>
        <dbReference type="ARBA" id="ARBA00022898"/>
    </source>
</evidence>
<dbReference type="InterPro" id="IPR022644">
    <property type="entry name" value="De-COase2_N"/>
</dbReference>
<keyword evidence="14" id="KW-1185">Reference proteome</keyword>
<organism evidence="11 14">
    <name type="scientific">Helicobacter muridarum</name>
    <dbReference type="NCBI Taxonomy" id="216"/>
    <lineage>
        <taxon>Bacteria</taxon>
        <taxon>Pseudomonadati</taxon>
        <taxon>Campylobacterota</taxon>
        <taxon>Epsilonproteobacteria</taxon>
        <taxon>Campylobacterales</taxon>
        <taxon>Helicobacteraceae</taxon>
        <taxon>Helicobacter</taxon>
    </lineage>
</organism>
<dbReference type="Proteomes" id="UP000255139">
    <property type="component" value="Unassembled WGS sequence"/>
</dbReference>
<feature type="binding site" evidence="5">
    <location>
        <position position="309"/>
    </location>
    <ligand>
        <name>substrate</name>
    </ligand>
</feature>
<feature type="binding site" evidence="5">
    <location>
        <position position="374"/>
    </location>
    <ligand>
        <name>substrate</name>
    </ligand>
</feature>
<dbReference type="EMBL" id="UGJE01000002">
    <property type="protein sequence ID" value="STQ86172.1"/>
    <property type="molecule type" value="Genomic_DNA"/>
</dbReference>
<dbReference type="GO" id="GO:0030170">
    <property type="term" value="F:pyridoxal phosphate binding"/>
    <property type="evidence" value="ECO:0007669"/>
    <property type="project" value="UniProtKB-UniRule"/>
</dbReference>
<feature type="binding site" evidence="5">
    <location>
        <begin position="270"/>
        <end position="273"/>
    </location>
    <ligand>
        <name>pyridoxal 5'-phosphate</name>
        <dbReference type="ChEBI" id="CHEBI:597326"/>
    </ligand>
</feature>
<dbReference type="PANTHER" id="PTHR43727">
    <property type="entry name" value="DIAMINOPIMELATE DECARBOXYLASE"/>
    <property type="match status" value="1"/>
</dbReference>
<keyword evidence="3 5" id="KW-0663">Pyridoxal phosphate</keyword>
<dbReference type="InterPro" id="IPR022653">
    <property type="entry name" value="De-COase2_pyr-phos_BS"/>
</dbReference>
<dbReference type="UniPathway" id="UPA00034">
    <property type="reaction ID" value="UER00027"/>
</dbReference>
<dbReference type="PROSITE" id="PS00878">
    <property type="entry name" value="ODR_DC_2_1"/>
    <property type="match status" value="1"/>
</dbReference>
<dbReference type="GO" id="GO:0009089">
    <property type="term" value="P:lysine biosynthetic process via diaminopimelate"/>
    <property type="evidence" value="ECO:0007669"/>
    <property type="project" value="UniProtKB-UniRule"/>
</dbReference>
<feature type="binding site" evidence="5">
    <location>
        <position position="313"/>
    </location>
    <ligand>
        <name>substrate</name>
    </ligand>
</feature>
<evidence type="ECO:0000259" key="10">
    <source>
        <dbReference type="Pfam" id="PF02784"/>
    </source>
</evidence>
<dbReference type="InterPro" id="IPR002986">
    <property type="entry name" value="DAP_deCOOHase_LysA"/>
</dbReference>
<feature type="modified residue" description="N6-(pyridoxal phosphate)lysine" evidence="5 7">
    <location>
        <position position="52"/>
    </location>
</feature>
<dbReference type="Pfam" id="PF00278">
    <property type="entry name" value="Orn_DAP_Arg_deC"/>
    <property type="match status" value="1"/>
</dbReference>
<dbReference type="Pfam" id="PF02784">
    <property type="entry name" value="Orn_Arg_deC_N"/>
    <property type="match status" value="1"/>
</dbReference>
<evidence type="ECO:0000256" key="4">
    <source>
        <dbReference type="ARBA" id="ARBA00023239"/>
    </source>
</evidence>
<dbReference type="HAMAP" id="MF_02120">
    <property type="entry name" value="LysA"/>
    <property type="match status" value="1"/>
</dbReference>
<comment type="pathway">
    <text evidence="5 8">Amino-acid biosynthesis; L-lysine biosynthesis via DAP pathway; L-lysine from DL-2,6-diaminopimelate: step 1/1.</text>
</comment>
<dbReference type="GO" id="GO:0008836">
    <property type="term" value="F:diaminopimelate decarboxylase activity"/>
    <property type="evidence" value="ECO:0007669"/>
    <property type="project" value="UniProtKB-UniRule"/>
</dbReference>
<dbReference type="STRING" id="216.LS73_10345"/>
<reference evidence="12 13" key="1">
    <citation type="journal article" date="2014" name="Genome Announc.">
        <title>Draft genome sequences of eight enterohepatic helicobacter species isolated from both laboratory and wild rodents.</title>
        <authorList>
            <person name="Sheh A."/>
            <person name="Shen Z."/>
            <person name="Fox J.G."/>
        </authorList>
    </citation>
    <scope>NUCLEOTIDE SEQUENCE [LARGE SCALE GENOMIC DNA]</scope>
    <source>
        <strain evidence="12 13">ST1</strain>
    </source>
</reference>
<dbReference type="InterPro" id="IPR022643">
    <property type="entry name" value="De-COase2_C"/>
</dbReference>
<name>A0A099TXV8_9HELI</name>
<feature type="active site" description="Proton donor" evidence="7">
    <location>
        <position position="345"/>
    </location>
</feature>
<keyword evidence="2 5" id="KW-0210">Decarboxylase</keyword>
<dbReference type="PRINTS" id="PR01181">
    <property type="entry name" value="DAPDCRBXLASE"/>
</dbReference>
<evidence type="ECO:0000313" key="11">
    <source>
        <dbReference type="EMBL" id="STQ86172.1"/>
    </source>
</evidence>
<evidence type="ECO:0000313" key="14">
    <source>
        <dbReference type="Proteomes" id="UP000255139"/>
    </source>
</evidence>
<feature type="domain" description="Orn/DAP/Arg decarboxylase 2 C-terminal" evidence="9">
    <location>
        <begin position="21"/>
        <end position="372"/>
    </location>
</feature>
<feature type="domain" description="Orn/DAP/Arg decarboxylase 2 N-terminal" evidence="10">
    <location>
        <begin position="28"/>
        <end position="276"/>
    </location>
</feature>
<gene>
    <name evidence="5 11" type="primary">lysA</name>
    <name evidence="12" type="ORF">LS73_008925</name>
    <name evidence="11" type="ORF">NCTC12714_00974</name>
</gene>
<comment type="similarity">
    <text evidence="5">Belongs to the Orn/Lys/Arg decarboxylase class-II family. LysA subfamily.</text>
</comment>
<dbReference type="EMBL" id="JRPD02000031">
    <property type="protein sequence ID" value="TLD98403.1"/>
    <property type="molecule type" value="Genomic_DNA"/>
</dbReference>
<evidence type="ECO:0000256" key="1">
    <source>
        <dbReference type="ARBA" id="ARBA00001933"/>
    </source>
</evidence>
<protein>
    <recommendedName>
        <fullName evidence="5 6">Diaminopimelate decarboxylase</fullName>
        <shortName evidence="5">DAP decarboxylase</shortName>
        <shortName evidence="5">DAPDC</shortName>
        <ecNumber evidence="5 6">4.1.1.20</ecNumber>
    </recommendedName>
</protein>
<evidence type="ECO:0000256" key="6">
    <source>
        <dbReference type="NCBIfam" id="TIGR01048"/>
    </source>
</evidence>
<feature type="binding site" evidence="5">
    <location>
        <position position="346"/>
    </location>
    <ligand>
        <name>substrate</name>
    </ligand>
</feature>
<feature type="binding site" evidence="5">
    <location>
        <position position="236"/>
    </location>
    <ligand>
        <name>pyridoxal 5'-phosphate</name>
        <dbReference type="ChEBI" id="CHEBI:597326"/>
    </ligand>
</feature>
<evidence type="ECO:0000256" key="8">
    <source>
        <dbReference type="RuleBase" id="RU003738"/>
    </source>
</evidence>
<dbReference type="InterPro" id="IPR029066">
    <property type="entry name" value="PLP-binding_barrel"/>
</dbReference>
<dbReference type="PANTHER" id="PTHR43727:SF2">
    <property type="entry name" value="GROUP IV DECARBOXYLASE"/>
    <property type="match status" value="1"/>
</dbReference>
<dbReference type="Gene3D" id="3.20.20.10">
    <property type="entry name" value="Alanine racemase"/>
    <property type="match status" value="1"/>
</dbReference>